<feature type="compositionally biased region" description="Low complexity" evidence="1">
    <location>
        <begin position="165"/>
        <end position="184"/>
    </location>
</feature>
<feature type="compositionally biased region" description="Polar residues" evidence="1">
    <location>
        <begin position="296"/>
        <end position="305"/>
    </location>
</feature>
<dbReference type="AlphaFoldDB" id="A0A7S3JWV3"/>
<organism evidence="2">
    <name type="scientific">Aureoumbra lagunensis</name>
    <dbReference type="NCBI Taxonomy" id="44058"/>
    <lineage>
        <taxon>Eukaryota</taxon>
        <taxon>Sar</taxon>
        <taxon>Stramenopiles</taxon>
        <taxon>Ochrophyta</taxon>
        <taxon>Pelagophyceae</taxon>
        <taxon>Pelagomonadales</taxon>
        <taxon>Aureoumbra</taxon>
    </lineage>
</organism>
<protein>
    <submittedName>
        <fullName evidence="2">Uncharacterized protein</fullName>
    </submittedName>
</protein>
<evidence type="ECO:0000256" key="1">
    <source>
        <dbReference type="SAM" id="MobiDB-lite"/>
    </source>
</evidence>
<dbReference type="EMBL" id="HBIJ01009728">
    <property type="protein sequence ID" value="CAE0366055.1"/>
    <property type="molecule type" value="Transcribed_RNA"/>
</dbReference>
<feature type="compositionally biased region" description="Basic residues" evidence="1">
    <location>
        <begin position="281"/>
        <end position="290"/>
    </location>
</feature>
<feature type="compositionally biased region" description="Polar residues" evidence="1">
    <location>
        <begin position="361"/>
        <end position="374"/>
    </location>
</feature>
<evidence type="ECO:0000313" key="2">
    <source>
        <dbReference type="EMBL" id="CAE0366055.1"/>
    </source>
</evidence>
<feature type="compositionally biased region" description="Low complexity" evidence="1">
    <location>
        <begin position="83"/>
        <end position="101"/>
    </location>
</feature>
<feature type="compositionally biased region" description="Polar residues" evidence="1">
    <location>
        <begin position="124"/>
        <end position="140"/>
    </location>
</feature>
<reference evidence="2" key="1">
    <citation type="submission" date="2021-01" db="EMBL/GenBank/DDBJ databases">
        <authorList>
            <person name="Corre E."/>
            <person name="Pelletier E."/>
            <person name="Niang G."/>
            <person name="Scheremetjew M."/>
            <person name="Finn R."/>
            <person name="Kale V."/>
            <person name="Holt S."/>
            <person name="Cochrane G."/>
            <person name="Meng A."/>
            <person name="Brown T."/>
            <person name="Cohen L."/>
        </authorList>
    </citation>
    <scope>NUCLEOTIDE SEQUENCE</scope>
    <source>
        <strain evidence="2">CCMP1510</strain>
    </source>
</reference>
<feature type="region of interest" description="Disordered" evidence="1">
    <location>
        <begin position="629"/>
        <end position="676"/>
    </location>
</feature>
<feature type="compositionally biased region" description="Gly residues" evidence="1">
    <location>
        <begin position="339"/>
        <end position="348"/>
    </location>
</feature>
<feature type="region of interest" description="Disordered" evidence="1">
    <location>
        <begin position="1"/>
        <end position="432"/>
    </location>
</feature>
<feature type="compositionally biased region" description="Low complexity" evidence="1">
    <location>
        <begin position="269"/>
        <end position="280"/>
    </location>
</feature>
<gene>
    <name evidence="2" type="ORF">ALAG00032_LOCUS6799</name>
</gene>
<feature type="compositionally biased region" description="Basic and acidic residues" evidence="1">
    <location>
        <begin position="200"/>
        <end position="241"/>
    </location>
</feature>
<accession>A0A7S3JWV3</accession>
<feature type="region of interest" description="Disordered" evidence="1">
    <location>
        <begin position="567"/>
        <end position="608"/>
    </location>
</feature>
<feature type="compositionally biased region" description="Basic and acidic residues" evidence="1">
    <location>
        <begin position="8"/>
        <end position="17"/>
    </location>
</feature>
<proteinExistence type="predicted"/>
<feature type="compositionally biased region" description="Polar residues" evidence="1">
    <location>
        <begin position="653"/>
        <end position="676"/>
    </location>
</feature>
<name>A0A7S3JWV3_9STRA</name>
<sequence>MVNTRNTIYDKEVKADSSSETIGTAAPTSDHIDTPTRGPIRSFIGSIFSRFGRTPSDDDSNELDYRPPTNQDVQDLRDNLNFSTTTPTSQPPAATASTTQTLGPDRSASRSIKPIIYVKDQGDTPVNTEASSGLNPQATQYDPAYDLKYPPVSRSLPPPRSDQDLGLTLTPGPGLRPGQQRRPQASYRSVVVDSTVPQHETVDESHNVKALREQSHKIRAEAERVAAETKKKNEQKFREQQQRNSKQRKNQDLRQIIQDDTQPHESDVSSLSERSSSTSSSKKRRQRRQTLRANRTDNTNAQVSETDLDVKATAPDRTIAESVSSSQTRRDPSTQGRGRNSGRGTQGRGRGRNQSEVPLTDSKSVPKNSQQSKRQLLKPPIKPSPETKKSSSRRQHVPDEEKSEANPSQPSERELKATQLLAKKAADEDKRNADRAVLSALAHLDKIEKAKARELEAAKAKEEKERQQRIKNDVKQTKKAILKAKQHLDTLDAQKASDSALAAERVREANAAARRRNERKAAEEAYKAAKLDEERRDSLLTAVDTRLKAQQAQLDQLIEAFKSFRPPATTPIQMGQQPTPGAQQVPSVAAQPEVITPTPPSNNNDDVKIPPMVSPTPVDLDHALNNPKLYHWEKTSSGLLRPTRMTEQDTAETKNPTPDSKPTPDASASTTSRDSP</sequence>
<feature type="compositionally biased region" description="Polar residues" evidence="1">
    <location>
        <begin position="570"/>
        <end position="586"/>
    </location>
</feature>
<feature type="region of interest" description="Disordered" evidence="1">
    <location>
        <begin position="500"/>
        <end position="527"/>
    </location>
</feature>